<accession>A0ACB8DNR2</accession>
<protein>
    <submittedName>
        <fullName evidence="1">Uncharacterized protein</fullName>
    </submittedName>
</protein>
<comment type="caution">
    <text evidence="1">The sequence shown here is derived from an EMBL/GenBank/DDBJ whole genome shotgun (WGS) entry which is preliminary data.</text>
</comment>
<dbReference type="Proteomes" id="UP000821865">
    <property type="component" value="Chromosome 10"/>
</dbReference>
<proteinExistence type="predicted"/>
<keyword evidence="2" id="KW-1185">Reference proteome</keyword>
<evidence type="ECO:0000313" key="1">
    <source>
        <dbReference type="EMBL" id="KAH7973999.1"/>
    </source>
</evidence>
<name>A0ACB8DNR2_DERSI</name>
<gene>
    <name evidence="1" type="ORF">HPB49_008282</name>
</gene>
<reference evidence="1" key="1">
    <citation type="submission" date="2020-05" db="EMBL/GenBank/DDBJ databases">
        <title>Large-scale comparative analyses of tick genomes elucidate their genetic diversity and vector capacities.</title>
        <authorList>
            <person name="Jia N."/>
            <person name="Wang J."/>
            <person name="Shi W."/>
            <person name="Du L."/>
            <person name="Sun Y."/>
            <person name="Zhan W."/>
            <person name="Jiang J."/>
            <person name="Wang Q."/>
            <person name="Zhang B."/>
            <person name="Ji P."/>
            <person name="Sakyi L.B."/>
            <person name="Cui X."/>
            <person name="Yuan T."/>
            <person name="Jiang B."/>
            <person name="Yang W."/>
            <person name="Lam T.T.-Y."/>
            <person name="Chang Q."/>
            <person name="Ding S."/>
            <person name="Wang X."/>
            <person name="Zhu J."/>
            <person name="Ruan X."/>
            <person name="Zhao L."/>
            <person name="Wei J."/>
            <person name="Que T."/>
            <person name="Du C."/>
            <person name="Cheng J."/>
            <person name="Dai P."/>
            <person name="Han X."/>
            <person name="Huang E."/>
            <person name="Gao Y."/>
            <person name="Liu J."/>
            <person name="Shao H."/>
            <person name="Ye R."/>
            <person name="Li L."/>
            <person name="Wei W."/>
            <person name="Wang X."/>
            <person name="Wang C."/>
            <person name="Yang T."/>
            <person name="Huo Q."/>
            <person name="Li W."/>
            <person name="Guo W."/>
            <person name="Chen H."/>
            <person name="Zhou L."/>
            <person name="Ni X."/>
            <person name="Tian J."/>
            <person name="Zhou Y."/>
            <person name="Sheng Y."/>
            <person name="Liu T."/>
            <person name="Pan Y."/>
            <person name="Xia L."/>
            <person name="Li J."/>
            <person name="Zhao F."/>
            <person name="Cao W."/>
        </authorList>
    </citation>
    <scope>NUCLEOTIDE SEQUENCE</scope>
    <source>
        <strain evidence="1">Dsil-2018</strain>
    </source>
</reference>
<dbReference type="EMBL" id="CM023479">
    <property type="protein sequence ID" value="KAH7973999.1"/>
    <property type="molecule type" value="Genomic_DNA"/>
</dbReference>
<sequence length="162" mass="17630">MDAVRRQLGLEDSVVGGDMGSDRGRSGSGFPLDMNMYATRKTLAQGMLDLALLSSNACQLRRVLSAPPGQRYHGTCVAFLALSVSFQLLAGLLLVLLGRWNINCPWEQRKADLVNNVVVLLTFLISVVNVLLSAFAPDSLLGDHGLNHHQQHTTGEWAAPRH</sequence>
<organism evidence="1 2">
    <name type="scientific">Dermacentor silvarum</name>
    <name type="common">Tick</name>
    <dbReference type="NCBI Taxonomy" id="543639"/>
    <lineage>
        <taxon>Eukaryota</taxon>
        <taxon>Metazoa</taxon>
        <taxon>Ecdysozoa</taxon>
        <taxon>Arthropoda</taxon>
        <taxon>Chelicerata</taxon>
        <taxon>Arachnida</taxon>
        <taxon>Acari</taxon>
        <taxon>Parasitiformes</taxon>
        <taxon>Ixodida</taxon>
        <taxon>Ixodoidea</taxon>
        <taxon>Ixodidae</taxon>
        <taxon>Rhipicephalinae</taxon>
        <taxon>Dermacentor</taxon>
    </lineage>
</organism>
<evidence type="ECO:0000313" key="2">
    <source>
        <dbReference type="Proteomes" id="UP000821865"/>
    </source>
</evidence>